<dbReference type="PANTHER" id="PTHR14905:SF7">
    <property type="entry name" value="VON WILLEBRAND FACTOR A DOMAIN-CONTAINING PROTEIN 7"/>
    <property type="match status" value="1"/>
</dbReference>
<feature type="region of interest" description="Disordered" evidence="1">
    <location>
        <begin position="378"/>
        <end position="400"/>
    </location>
</feature>
<dbReference type="RefSeq" id="WP_405623755.1">
    <property type="nucleotide sequence ID" value="NZ_JBJGBV010000009.1"/>
</dbReference>
<feature type="region of interest" description="Disordered" evidence="1">
    <location>
        <begin position="1"/>
        <end position="50"/>
    </location>
</feature>
<comment type="caution">
    <text evidence="2">The sequence shown here is derived from an EMBL/GenBank/DDBJ whole genome shotgun (WGS) entry which is preliminary data.</text>
</comment>
<dbReference type="PANTHER" id="PTHR14905">
    <property type="entry name" value="NG37"/>
    <property type="match status" value="1"/>
</dbReference>
<dbReference type="EMBL" id="LOHF01000007">
    <property type="protein sequence ID" value="OUM73921.1"/>
    <property type="molecule type" value="Genomic_DNA"/>
</dbReference>
<evidence type="ECO:0000313" key="3">
    <source>
        <dbReference type="Proteomes" id="UP000195440"/>
    </source>
</evidence>
<proteinExistence type="predicted"/>
<dbReference type="AlphaFoldDB" id="A0A1Y3P5X9"/>
<accession>A0A1Y3P5X9</accession>
<reference evidence="2 3" key="1">
    <citation type="journal article" date="2017" name="Syst. Appl. Microbiol.">
        <title>Pseudomonas caspiana sp. nov., a citrus pathogen in the Pseudomonas syringae phylogenetic group.</title>
        <authorList>
            <person name="Busquets A."/>
            <person name="Gomila M."/>
            <person name="Beiki F."/>
            <person name="Mulet M."/>
            <person name="Rahimian H."/>
            <person name="Garcia-Valdes E."/>
            <person name="Lalucat J."/>
        </authorList>
    </citation>
    <scope>NUCLEOTIDE SEQUENCE [LARGE SCALE GENOMIC DNA]</scope>
    <source>
        <strain evidence="2 3">FBF102</strain>
    </source>
</reference>
<evidence type="ECO:0000256" key="1">
    <source>
        <dbReference type="SAM" id="MobiDB-lite"/>
    </source>
</evidence>
<protein>
    <submittedName>
        <fullName evidence="2">PhcA</fullName>
    </submittedName>
</protein>
<feature type="region of interest" description="Disordered" evidence="1">
    <location>
        <begin position="141"/>
        <end position="163"/>
    </location>
</feature>
<organism evidence="2 3">
    <name type="scientific">Pseudomonas caspiana</name>
    <dbReference type="NCBI Taxonomy" id="1451454"/>
    <lineage>
        <taxon>Bacteria</taxon>
        <taxon>Pseudomonadati</taxon>
        <taxon>Pseudomonadota</taxon>
        <taxon>Gammaproteobacteria</taxon>
        <taxon>Pseudomonadales</taxon>
        <taxon>Pseudomonadaceae</taxon>
        <taxon>Pseudomonas</taxon>
    </lineage>
</organism>
<gene>
    <name evidence="2" type="ORF">AUC60_10760</name>
</gene>
<dbReference type="InterPro" id="IPR052577">
    <property type="entry name" value="VWA7"/>
</dbReference>
<dbReference type="Pfam" id="PF07217">
    <property type="entry name" value="Het-C"/>
    <property type="match status" value="1"/>
</dbReference>
<sequence>MNPLIEESPLAATPVHRGATETDNTMVGRPPIIQPRFSAGEGGPGTATHGSIEHVLKTAGFREHEVRAIYFGNWLRDYSQLLDPKIVRATSMPKSFPDLLSRDALTKVVDVLAIREFKDLMQVDRERFRVTAQRLGVYRPSEHIDNPKVTAPEPANPQSRDSDFEPWVLDGDALLKVDYQTSMKRYIQRSTATMKSQLDSASSAGLESTDGLRAFGSALHILEDFFSHSNFAELSLIKLGYTDVLPWTSKADCRHGLPLVTGMFGSTDVIASLAAPIGKILFSVKDTIFTPIQSGERYEKDQIIQILLSEHPDERLLSAYEGFLKVRDTWADLPYSSYLQELNHHLALPGQLFNNAIGYVMQALLTVVGNSIGPAQTLITGDPNSNGSTDPSHSQLAKDHAEHPLHELAALLAQEAVEHLGFVMLEHWLGRSGAGDPGVVAAAYITHANDSSWQDDIVRKWAAENPQQVKKAASKNELANVAEKVRGQAMQELENLNSQGTHFLETFLTEDNALLRLWKLTPLGWYLTRRK</sequence>
<name>A0A1Y3P5X9_9PSED</name>
<keyword evidence="3" id="KW-1185">Reference proteome</keyword>
<feature type="compositionally biased region" description="Polar residues" evidence="1">
    <location>
        <begin position="378"/>
        <end position="395"/>
    </location>
</feature>
<dbReference type="InterPro" id="IPR010816">
    <property type="entry name" value="Het-C"/>
</dbReference>
<evidence type="ECO:0000313" key="2">
    <source>
        <dbReference type="EMBL" id="OUM73921.1"/>
    </source>
</evidence>
<dbReference type="Proteomes" id="UP000195440">
    <property type="component" value="Unassembled WGS sequence"/>
</dbReference>